<reference evidence="1" key="1">
    <citation type="submission" date="2018-02" db="EMBL/GenBank/DDBJ databases">
        <title>Rhizophora mucronata_Transcriptome.</title>
        <authorList>
            <person name="Meera S.P."/>
            <person name="Sreeshan A."/>
            <person name="Augustine A."/>
        </authorList>
    </citation>
    <scope>NUCLEOTIDE SEQUENCE</scope>
    <source>
        <tissue evidence="1">Leaf</tissue>
    </source>
</reference>
<organism evidence="1">
    <name type="scientific">Rhizophora mucronata</name>
    <name type="common">Asiatic mangrove</name>
    <dbReference type="NCBI Taxonomy" id="61149"/>
    <lineage>
        <taxon>Eukaryota</taxon>
        <taxon>Viridiplantae</taxon>
        <taxon>Streptophyta</taxon>
        <taxon>Embryophyta</taxon>
        <taxon>Tracheophyta</taxon>
        <taxon>Spermatophyta</taxon>
        <taxon>Magnoliopsida</taxon>
        <taxon>eudicotyledons</taxon>
        <taxon>Gunneridae</taxon>
        <taxon>Pentapetalae</taxon>
        <taxon>rosids</taxon>
        <taxon>fabids</taxon>
        <taxon>Malpighiales</taxon>
        <taxon>Rhizophoraceae</taxon>
        <taxon>Rhizophora</taxon>
    </lineage>
</organism>
<accession>A0A2P2L847</accession>
<proteinExistence type="predicted"/>
<dbReference type="EMBL" id="GGEC01033670">
    <property type="protein sequence ID" value="MBX14154.1"/>
    <property type="molecule type" value="Transcribed_RNA"/>
</dbReference>
<protein>
    <submittedName>
        <fullName evidence="1">Uncharacterized protein</fullName>
    </submittedName>
</protein>
<sequence>MITWHFQFQYFSSSKTLAQRFYLEKFRMMHSSTSQDTENN</sequence>
<dbReference type="AlphaFoldDB" id="A0A2P2L847"/>
<name>A0A2P2L847_RHIMU</name>
<evidence type="ECO:0000313" key="1">
    <source>
        <dbReference type="EMBL" id="MBX14154.1"/>
    </source>
</evidence>